<feature type="domain" description="Linalool dehydratase/isomerase" evidence="2">
    <location>
        <begin position="240"/>
        <end position="540"/>
    </location>
</feature>
<evidence type="ECO:0000313" key="4">
    <source>
        <dbReference type="Proteomes" id="UP000094243"/>
    </source>
</evidence>
<evidence type="ECO:0000256" key="1">
    <source>
        <dbReference type="SAM" id="Phobius"/>
    </source>
</evidence>
<evidence type="ECO:0000313" key="3">
    <source>
        <dbReference type="EMBL" id="ODQ92891.1"/>
    </source>
</evidence>
<comment type="caution">
    <text evidence="3">The sequence shown here is derived from an EMBL/GenBank/DDBJ whole genome shotgun (WGS) entry which is preliminary data.</text>
</comment>
<dbReference type="AlphaFoldDB" id="A0A1E3RST8"/>
<gene>
    <name evidence="3" type="ORF">BHQ17_15425</name>
</gene>
<name>A0A1E3RST8_9MYCO</name>
<keyword evidence="4" id="KW-1185">Reference proteome</keyword>
<dbReference type="Pfam" id="PF18566">
    <property type="entry name" value="Ldi"/>
    <property type="match status" value="1"/>
</dbReference>
<dbReference type="InterPro" id="IPR041411">
    <property type="entry name" value="Ldi"/>
</dbReference>
<sequence length="657" mass="72026">MVARTPQLHDDIEEHVTMTLSAVEPEHDTTDVGYPLIVPSQPNGPAVRRLLRRSMIGAALIGTAASVIARFSRRPGHRAAALGTLVPGGGYLYTCSPFRFLATLSGFAASLVAWFGSGNILAPLLVWLAAAHDARRQADRGHRTWDGARLAVPAALVTAAAAGTVARRRAFRAAQERGRARASYLATVPRIDPRPKDAVRAELSVDDLATMRSLFDRALQPLDRFDGFTKVDQFQPAATRYQLNFLQYALAMSQLHFTPSFHGYLSAAQRNLIDKLTLPPVWRYWAYEQTWGNLSLDWDPMKRDNVMLSGYLGMMLGAYESNTGDDRYRRRGALPFRLGKRTWPYTHDMVSAAVHDNMARSQMTLFPCEPNWVYSACNMTGINTLMLSDRLHDTHFVDSIGEKFRRALHEEFITPDGRVTAIRSARLGVTIPMLTSTIADSGLATMLHAFDSELAQRCWTIVRREFVDTSGVEPTIALRGWDAIDTGNYKKSSVASFIPVMWGAAEMGDTELYDLLAASLDRQTPPTAVNGTRWYDGLSTNMNAMLAVARFSAPGGFRALITDGPGAATLNGPVLAEAAYPDVLVAAARTDGTDLRLVLRPGAEPARTHLEIQRLVPGTQYRVQGAVDDLVVADSRGRATVSVDLTGRTEVTLAPAP</sequence>
<keyword evidence="1" id="KW-0472">Membrane</keyword>
<accession>A0A1E3RST8</accession>
<reference evidence="4" key="1">
    <citation type="submission" date="2016-09" db="EMBL/GenBank/DDBJ databases">
        <authorList>
            <person name="Greninger A.L."/>
            <person name="Jerome K.R."/>
            <person name="Mcnair B."/>
            <person name="Wallis C."/>
            <person name="Fang F."/>
        </authorList>
    </citation>
    <scope>NUCLEOTIDE SEQUENCE [LARGE SCALE GENOMIC DNA]</scope>
    <source>
        <strain evidence="4">M7</strain>
    </source>
</reference>
<keyword evidence="1" id="KW-0812">Transmembrane</keyword>
<feature type="transmembrane region" description="Helical" evidence="1">
    <location>
        <begin position="81"/>
        <end position="101"/>
    </location>
</feature>
<proteinExistence type="predicted"/>
<evidence type="ECO:0000259" key="2">
    <source>
        <dbReference type="Pfam" id="PF18566"/>
    </source>
</evidence>
<protein>
    <recommendedName>
        <fullName evidence="2">Linalool dehydratase/isomerase domain-containing protein</fullName>
    </recommendedName>
</protein>
<organism evidence="3 4">
    <name type="scientific">Mycolicibacterium holsaticum</name>
    <dbReference type="NCBI Taxonomy" id="152142"/>
    <lineage>
        <taxon>Bacteria</taxon>
        <taxon>Bacillati</taxon>
        <taxon>Actinomycetota</taxon>
        <taxon>Actinomycetes</taxon>
        <taxon>Mycobacteriales</taxon>
        <taxon>Mycobacteriaceae</taxon>
        <taxon>Mycolicibacterium</taxon>
    </lineage>
</organism>
<dbReference type="EMBL" id="MIGZ01000087">
    <property type="protein sequence ID" value="ODQ92891.1"/>
    <property type="molecule type" value="Genomic_DNA"/>
</dbReference>
<keyword evidence="1" id="KW-1133">Transmembrane helix</keyword>
<feature type="transmembrane region" description="Helical" evidence="1">
    <location>
        <begin position="107"/>
        <end position="130"/>
    </location>
</feature>
<dbReference type="Proteomes" id="UP000094243">
    <property type="component" value="Unassembled WGS sequence"/>
</dbReference>